<reference evidence="1 2" key="1">
    <citation type="submission" date="2020-09" db="EMBL/GenBank/DDBJ databases">
        <title>Investigation of environmental microbe.</title>
        <authorList>
            <person name="Ou Y."/>
            <person name="Kang Q."/>
        </authorList>
    </citation>
    <scope>NUCLEOTIDE SEQUENCE [LARGE SCALE GENOMIC DNA]</scope>
    <source>
        <strain evidence="1 2">KJZ-9</strain>
    </source>
</reference>
<accession>A0A7H2BMM4</accession>
<evidence type="ECO:0000313" key="2">
    <source>
        <dbReference type="Proteomes" id="UP000516421"/>
    </source>
</evidence>
<dbReference type="InterPro" id="IPR021678">
    <property type="entry name" value="DUF3263"/>
</dbReference>
<gene>
    <name evidence="1" type="ORF">IDM48_02040</name>
</gene>
<organism evidence="1 2">
    <name type="scientific">Rothia amarae</name>
    <dbReference type="NCBI Taxonomy" id="169480"/>
    <lineage>
        <taxon>Bacteria</taxon>
        <taxon>Bacillati</taxon>
        <taxon>Actinomycetota</taxon>
        <taxon>Actinomycetes</taxon>
        <taxon>Micrococcales</taxon>
        <taxon>Micrococcaceae</taxon>
        <taxon>Rothia</taxon>
    </lineage>
</organism>
<protein>
    <submittedName>
        <fullName evidence="1">DUF3263 domain-containing protein</fullName>
    </submittedName>
</protein>
<keyword evidence="2" id="KW-1185">Reference proteome</keyword>
<proteinExistence type="predicted"/>
<dbReference type="EMBL" id="CP061538">
    <property type="protein sequence ID" value="QNV40920.1"/>
    <property type="molecule type" value="Genomic_DNA"/>
</dbReference>
<dbReference type="Proteomes" id="UP000516421">
    <property type="component" value="Chromosome"/>
</dbReference>
<dbReference type="AlphaFoldDB" id="A0A7H2BMM4"/>
<dbReference type="KEGG" id="rama:IDM48_02040"/>
<dbReference type="Pfam" id="PF11662">
    <property type="entry name" value="DUF3263"/>
    <property type="match status" value="1"/>
</dbReference>
<sequence>MVDLGASSSDENQAGAELTDTERSILALEKRRWKYPGAKEQAILAELNLGPIAYYQKLNVLIDDPRAIRIEPALTRRLREHRDS</sequence>
<evidence type="ECO:0000313" key="1">
    <source>
        <dbReference type="EMBL" id="QNV40920.1"/>
    </source>
</evidence>
<name>A0A7H2BMM4_9MICC</name>